<name>X1EI40_9ZZZZ</name>
<reference evidence="1" key="1">
    <citation type="journal article" date="2014" name="Front. Microbiol.">
        <title>High frequency of phylogenetically diverse reductive dehalogenase-homologous genes in deep subseafloor sedimentary metagenomes.</title>
        <authorList>
            <person name="Kawai M."/>
            <person name="Futagami T."/>
            <person name="Toyoda A."/>
            <person name="Takaki Y."/>
            <person name="Nishi S."/>
            <person name="Hori S."/>
            <person name="Arai W."/>
            <person name="Tsubouchi T."/>
            <person name="Morono Y."/>
            <person name="Uchiyama I."/>
            <person name="Ito T."/>
            <person name="Fujiyama A."/>
            <person name="Inagaki F."/>
            <person name="Takami H."/>
        </authorList>
    </citation>
    <scope>NUCLEOTIDE SEQUENCE</scope>
    <source>
        <strain evidence="1">Expedition CK06-06</strain>
    </source>
</reference>
<sequence length="85" mass="9240">SKYKLFVVLVRNQEQAIEVCQKLVKEEGVHSILLCPGFTHKDVAGIAEAVGENVGVAVARGDGPSSRVSREVMKREGWFSKKGKG</sequence>
<feature type="non-terminal residue" evidence="1">
    <location>
        <position position="1"/>
    </location>
</feature>
<organism evidence="1">
    <name type="scientific">marine sediment metagenome</name>
    <dbReference type="NCBI Taxonomy" id="412755"/>
    <lineage>
        <taxon>unclassified sequences</taxon>
        <taxon>metagenomes</taxon>
        <taxon>ecological metagenomes</taxon>
    </lineage>
</organism>
<dbReference type="AlphaFoldDB" id="X1EI40"/>
<proteinExistence type="predicted"/>
<accession>X1EI40</accession>
<gene>
    <name evidence="1" type="ORF">S03H2_23823</name>
</gene>
<dbReference type="EMBL" id="BARU01013087">
    <property type="protein sequence ID" value="GAH32951.1"/>
    <property type="molecule type" value="Genomic_DNA"/>
</dbReference>
<dbReference type="Pfam" id="PF20116">
    <property type="entry name" value="DUF6506"/>
    <property type="match status" value="1"/>
</dbReference>
<dbReference type="InterPro" id="IPR045441">
    <property type="entry name" value="DUF6506"/>
</dbReference>
<evidence type="ECO:0000313" key="1">
    <source>
        <dbReference type="EMBL" id="GAH32951.1"/>
    </source>
</evidence>
<protein>
    <submittedName>
        <fullName evidence="1">Uncharacterized protein</fullName>
    </submittedName>
</protein>
<comment type="caution">
    <text evidence="1">The sequence shown here is derived from an EMBL/GenBank/DDBJ whole genome shotgun (WGS) entry which is preliminary data.</text>
</comment>